<reference evidence="5 6" key="1">
    <citation type="journal article" date="2021" name="BMC Biol.">
        <title>Horizontally acquired antibacterial genes associated with adaptive radiation of ladybird beetles.</title>
        <authorList>
            <person name="Li H.S."/>
            <person name="Tang X.F."/>
            <person name="Huang Y.H."/>
            <person name="Xu Z.Y."/>
            <person name="Chen M.L."/>
            <person name="Du X.Y."/>
            <person name="Qiu B.Y."/>
            <person name="Chen P.T."/>
            <person name="Zhang W."/>
            <person name="Slipinski A."/>
            <person name="Escalona H.E."/>
            <person name="Waterhouse R.M."/>
            <person name="Zwick A."/>
            <person name="Pang H."/>
        </authorList>
    </citation>
    <scope>NUCLEOTIDE SEQUENCE [LARGE SCALE GENOMIC DNA]</scope>
    <source>
        <strain evidence="5">SYSU2018</strain>
    </source>
</reference>
<comment type="caution">
    <text evidence="5">The sequence shown here is derived from an EMBL/GenBank/DDBJ whole genome shotgun (WGS) entry which is preliminary data.</text>
</comment>
<evidence type="ECO:0000313" key="5">
    <source>
        <dbReference type="EMBL" id="KAL3274282.1"/>
    </source>
</evidence>
<keyword evidence="2" id="KW-0378">Hydrolase</keyword>
<dbReference type="Pfam" id="PF00561">
    <property type="entry name" value="Abhydrolase_1"/>
    <property type="match status" value="1"/>
</dbReference>
<evidence type="ECO:0000313" key="6">
    <source>
        <dbReference type="Proteomes" id="UP001516400"/>
    </source>
</evidence>
<evidence type="ECO:0000256" key="1">
    <source>
        <dbReference type="ARBA" id="ARBA00008645"/>
    </source>
</evidence>
<evidence type="ECO:0000259" key="4">
    <source>
        <dbReference type="Pfam" id="PF00561"/>
    </source>
</evidence>
<evidence type="ECO:0000256" key="3">
    <source>
        <dbReference type="SAM" id="MobiDB-lite"/>
    </source>
</evidence>
<dbReference type="InterPro" id="IPR000073">
    <property type="entry name" value="AB_hydrolase_1"/>
</dbReference>
<dbReference type="PANTHER" id="PTHR43798">
    <property type="entry name" value="MONOACYLGLYCEROL LIPASE"/>
    <property type="match status" value="1"/>
</dbReference>
<comment type="similarity">
    <text evidence="1">Belongs to the AB hydrolase superfamily.</text>
</comment>
<name>A0ABD2N6U4_9CUCU</name>
<dbReference type="GO" id="GO:0016787">
    <property type="term" value="F:hydrolase activity"/>
    <property type="evidence" value="ECO:0007669"/>
    <property type="project" value="UniProtKB-KW"/>
</dbReference>
<protein>
    <recommendedName>
        <fullName evidence="4">AB hydrolase-1 domain-containing protein</fullName>
    </recommendedName>
</protein>
<feature type="compositionally biased region" description="Polar residues" evidence="3">
    <location>
        <begin position="1"/>
        <end position="12"/>
    </location>
</feature>
<dbReference type="Proteomes" id="UP001516400">
    <property type="component" value="Unassembled WGS sequence"/>
</dbReference>
<keyword evidence="6" id="KW-1185">Reference proteome</keyword>
<dbReference type="SUPFAM" id="SSF53474">
    <property type="entry name" value="alpha/beta-Hydrolases"/>
    <property type="match status" value="1"/>
</dbReference>
<dbReference type="InterPro" id="IPR050266">
    <property type="entry name" value="AB_hydrolase_sf"/>
</dbReference>
<proteinExistence type="inferred from homology"/>
<gene>
    <name evidence="5" type="ORF">HHI36_015687</name>
</gene>
<feature type="region of interest" description="Disordered" evidence="3">
    <location>
        <begin position="1"/>
        <end position="24"/>
    </location>
</feature>
<dbReference type="InterPro" id="IPR029058">
    <property type="entry name" value="AB_hydrolase_fold"/>
</dbReference>
<organism evidence="5 6">
    <name type="scientific">Cryptolaemus montrouzieri</name>
    <dbReference type="NCBI Taxonomy" id="559131"/>
    <lineage>
        <taxon>Eukaryota</taxon>
        <taxon>Metazoa</taxon>
        <taxon>Ecdysozoa</taxon>
        <taxon>Arthropoda</taxon>
        <taxon>Hexapoda</taxon>
        <taxon>Insecta</taxon>
        <taxon>Pterygota</taxon>
        <taxon>Neoptera</taxon>
        <taxon>Endopterygota</taxon>
        <taxon>Coleoptera</taxon>
        <taxon>Polyphaga</taxon>
        <taxon>Cucujiformia</taxon>
        <taxon>Coccinelloidea</taxon>
        <taxon>Coccinellidae</taxon>
        <taxon>Scymninae</taxon>
        <taxon>Scymnini</taxon>
        <taxon>Cryptolaemus</taxon>
    </lineage>
</organism>
<feature type="compositionally biased region" description="Basic and acidic residues" evidence="3">
    <location>
        <begin position="13"/>
        <end position="24"/>
    </location>
</feature>
<accession>A0ABD2N6U4</accession>
<dbReference type="Gene3D" id="3.40.50.1820">
    <property type="entry name" value="alpha/beta hydrolase"/>
    <property type="match status" value="1"/>
</dbReference>
<evidence type="ECO:0000256" key="2">
    <source>
        <dbReference type="ARBA" id="ARBA00022801"/>
    </source>
</evidence>
<dbReference type="AlphaFoldDB" id="A0ABD2N6U4"/>
<sequence>MSSKNVSNGQNTKDSEISRNERPVADEKYEEVKIPVPWGHISGKWWGPKLKQPILAIHGWQDNSGTFDTLAPLLRDRGLSIFCIDLPGHGFSSHLSPGQFYYLFWDGVHFIRRIVKYFSWSKITLIGHSLGGAISFLYAGIYEQDVEKYISIDIAGPTVLHVEILKNIQQKAVDSIFKYENLNPNNQPRYSYEEMVDLVLDAHKGSLTRKSSEIMLRRGMVPDEEKPNCYKLTRDPRLKFSFLAAFTRDQVLDYASRTRCKVLNIRAVPGYPFDDVLYEDVLNCLAKNADLTRVRVSGTHHLHLNDPESIIEHIYKFLTS</sequence>
<dbReference type="EMBL" id="JABFTP020000062">
    <property type="protein sequence ID" value="KAL3274282.1"/>
    <property type="molecule type" value="Genomic_DNA"/>
</dbReference>
<feature type="domain" description="AB hydrolase-1" evidence="4">
    <location>
        <begin position="53"/>
        <end position="187"/>
    </location>
</feature>
<dbReference type="PANTHER" id="PTHR43798:SF14">
    <property type="entry name" value="SERINE HYDROLASE-LIKE PROTEIN DDB_G0286239"/>
    <property type="match status" value="1"/>
</dbReference>